<feature type="region of interest" description="Disordered" evidence="1">
    <location>
        <begin position="397"/>
        <end position="504"/>
    </location>
</feature>
<dbReference type="InterPro" id="IPR036737">
    <property type="entry name" value="OmpA-like_sf"/>
</dbReference>
<accession>A0ABV8P0S0</accession>
<dbReference type="InterPro" id="IPR052894">
    <property type="entry name" value="AsmA-related"/>
</dbReference>
<dbReference type="RefSeq" id="WP_376810987.1">
    <property type="nucleotide sequence ID" value="NZ_JBHSBV010000007.1"/>
</dbReference>
<dbReference type="InterPro" id="IPR008023">
    <property type="entry name" value="DUF748"/>
</dbReference>
<evidence type="ECO:0000256" key="1">
    <source>
        <dbReference type="SAM" id="MobiDB-lite"/>
    </source>
</evidence>
<dbReference type="PANTHER" id="PTHR30441">
    <property type="entry name" value="DUF748 DOMAIN-CONTAINING PROTEIN"/>
    <property type="match status" value="1"/>
</dbReference>
<dbReference type="EMBL" id="JBHSBV010000007">
    <property type="protein sequence ID" value="MFC4202789.1"/>
    <property type="molecule type" value="Genomic_DNA"/>
</dbReference>
<gene>
    <name evidence="2" type="ORF">ACFOY1_17695</name>
</gene>
<protein>
    <submittedName>
        <fullName evidence="2">DUF748 domain-containing protein</fullName>
    </submittedName>
</protein>
<name>A0ABV8P0S0_9BURK</name>
<dbReference type="Proteomes" id="UP001595848">
    <property type="component" value="Unassembled WGS sequence"/>
</dbReference>
<reference evidence="3" key="1">
    <citation type="journal article" date="2019" name="Int. J. Syst. Evol. Microbiol.">
        <title>The Global Catalogue of Microorganisms (GCM) 10K type strain sequencing project: providing services to taxonomists for standard genome sequencing and annotation.</title>
        <authorList>
            <consortium name="The Broad Institute Genomics Platform"/>
            <consortium name="The Broad Institute Genome Sequencing Center for Infectious Disease"/>
            <person name="Wu L."/>
            <person name="Ma J."/>
        </authorList>
    </citation>
    <scope>NUCLEOTIDE SEQUENCE [LARGE SCALE GENOMIC DNA]</scope>
    <source>
        <strain evidence="3">LMG 24813</strain>
    </source>
</reference>
<feature type="region of interest" description="Disordered" evidence="1">
    <location>
        <begin position="80"/>
        <end position="117"/>
    </location>
</feature>
<comment type="caution">
    <text evidence="2">The sequence shown here is derived from an EMBL/GenBank/DDBJ whole genome shotgun (WGS) entry which is preliminary data.</text>
</comment>
<sequence length="1251" mass="132487">MRLRMPVLKSKRRVVKILVGIVLTLLVLAGLSAWLVPKVTRNLLTENVAQLLGRQVDVGEIHFNPFTLALRAQNISIRQAGASPAQPSPKQAEPSSAQAASSAMQTQPAPAQAEPASGQAAVAPAPLLKIGEIDLRVAWRSLVMFAPVVDRLHIERPQLALVRKDATHFNFSDIVERLAKMSADEPDKPEQASSKPPRFSLNNLTLSNGSISLDDHVTGHHQAIDDLKLGIPFISSFGYATQIDVLPAVHMRINGSPFDLSGTARPFDKVPASTLNVTLDGLALDKWADFWPLPLPVKVKSALLDSRLQVLFEQPAGAPPRIRVQGGLDLRHLDVVESSGAPLLAWDKLQLDHIAADLSARTLSIGTISLEKPQVEVHRDARQLNWQRVAAGFAKLGSPAPASASASAKNSAGGNSAPAVSTPTPSAPSTAAPQPAAAPAAAAQAAADTDTKPAAVQGDEKKHLTPAQGDEKTGATGAVPASPAQAAADKPATAPAHSAPANSTPSAWKIAIDTFKLDAGQAQLRDDPLGLNYPLDGLNAEVDHIDLPQAASQPMQVRLGMDNSHDSSSLRVEAPVVLQPLSAQAQIQMNNLALAPFAAALHHFAPIALKDGRLSIAGKVDVAGSRVEAHDVKLGLQKLAARDDSVKPGIDFSVGSLALEADRLALDAKPTNFTLRADGIQKHGTLALKGALTTQPLTLKTSVDLAKFDAASLAPYIASSLNATVRSVSLGARGNAEFTPASSGKPMHVDWHGAVQVDNLDLLDRVNKAKFLTWKHLGLSNMHVTMAGSKLGLALGDILLDDFYGDILLNNKARLNVMDIMVDKGKAAGSITQDTQTRRSKTGAAKRAAEHGAGPDISIHSVTLKRGRMLFNDHFVRPNYRAELSSIAGTLSAVSSAKPAPAKVKVTGRVYGTAPLSVSGTVQPFSRYLALDLKASAKGVDLPRFTTYSSKYVGYAIQRGKLSVDLEYKIKNRALQASNQVQLNQLTFGKQSNSPDALKLPVLLAVALLKDSHGNIDINLPISGSLDDPQFSIGGIIIKVIVNTLTKAVTAPFKLLASAFGGGEDLSYVGFEPGSSTLDDKAKSSIATLVKALNDRPALKMDIVGRADPKTDEAGLRQAWLDQQLRRAKARDTGGRGKKADAAGIKLSDADRAKYLKKVYSDTKIKDKPRNAIGFAKSLPPEQMKTLLLAAAPLGKQSLQALAEARAQAVYEQILTTAQDLTSRVFIVAPKLDASGIDDGGPTTRVDFSLH</sequence>
<dbReference type="Gene3D" id="3.30.1330.60">
    <property type="entry name" value="OmpA-like domain"/>
    <property type="match status" value="1"/>
</dbReference>
<evidence type="ECO:0000313" key="3">
    <source>
        <dbReference type="Proteomes" id="UP001595848"/>
    </source>
</evidence>
<feature type="compositionally biased region" description="Low complexity" evidence="1">
    <location>
        <begin position="475"/>
        <end position="499"/>
    </location>
</feature>
<keyword evidence="3" id="KW-1185">Reference proteome</keyword>
<organism evidence="2 3">
    <name type="scientific">Candidimonas humi</name>
    <dbReference type="NCBI Taxonomy" id="683355"/>
    <lineage>
        <taxon>Bacteria</taxon>
        <taxon>Pseudomonadati</taxon>
        <taxon>Pseudomonadota</taxon>
        <taxon>Betaproteobacteria</taxon>
        <taxon>Burkholderiales</taxon>
        <taxon>Alcaligenaceae</taxon>
        <taxon>Candidimonas</taxon>
    </lineage>
</organism>
<feature type="compositionally biased region" description="Low complexity" evidence="1">
    <location>
        <begin position="397"/>
        <end position="456"/>
    </location>
</feature>
<dbReference type="Pfam" id="PF05359">
    <property type="entry name" value="DUF748"/>
    <property type="match status" value="2"/>
</dbReference>
<feature type="compositionally biased region" description="Basic and acidic residues" evidence="1">
    <location>
        <begin position="458"/>
        <end position="473"/>
    </location>
</feature>
<evidence type="ECO:0000313" key="2">
    <source>
        <dbReference type="EMBL" id="MFC4202789.1"/>
    </source>
</evidence>
<dbReference type="PANTHER" id="PTHR30441:SF8">
    <property type="entry name" value="DUF748 DOMAIN-CONTAINING PROTEIN"/>
    <property type="match status" value="1"/>
</dbReference>
<proteinExistence type="predicted"/>